<evidence type="ECO:0000313" key="5">
    <source>
        <dbReference type="Proteomes" id="UP001195483"/>
    </source>
</evidence>
<dbReference type="AlphaFoldDB" id="A0AAE0SK89"/>
<feature type="binding site" evidence="1">
    <location>
        <position position="112"/>
    </location>
    <ligand>
        <name>Zn(2+)</name>
        <dbReference type="ChEBI" id="CHEBI:29105"/>
        <note>catalytic</note>
    </ligand>
</feature>
<reference evidence="4" key="1">
    <citation type="journal article" date="2021" name="Genome Biol. Evol.">
        <title>A High-Quality Reference Genome for a Parasitic Bivalve with Doubly Uniparental Inheritance (Bivalvia: Unionida).</title>
        <authorList>
            <person name="Smith C.H."/>
        </authorList>
    </citation>
    <scope>NUCLEOTIDE SEQUENCE</scope>
    <source>
        <strain evidence="4">CHS0354</strain>
    </source>
</reference>
<dbReference type="PANTHER" id="PTHR11905:SF159">
    <property type="entry name" value="ADAM METALLOPROTEASE"/>
    <property type="match status" value="1"/>
</dbReference>
<feature type="chain" id="PRO_5042011146" description="Peptidase M12B domain-containing protein" evidence="2">
    <location>
        <begin position="29"/>
        <end position="219"/>
    </location>
</feature>
<sequence length="219" mass="25006">MAFVSLLRLVTYICVVLIKLEDFRLINAYVAFVDGEYRVDAERYLNELAFWASKLALSSDHVMLFTRYQMFDVQPDKRVFGRSYNGFVCDSYYKTSVIKSADYFLTVNVAAHELGHNLGADHDGEDNATACRADDQFIMAPKAPTFNLFEPYSRHPYIFSNCSVKAFKDTLKDKMCLRNVGVPYDNEEWNGIIKTMPGQVYSLDQQCELIKGPGSRFCG</sequence>
<comment type="caution">
    <text evidence="4">The sequence shown here is derived from an EMBL/GenBank/DDBJ whole genome shotgun (WGS) entry which is preliminary data.</text>
</comment>
<feature type="non-terminal residue" evidence="4">
    <location>
        <position position="219"/>
    </location>
</feature>
<dbReference type="GO" id="GO:0004222">
    <property type="term" value="F:metalloendopeptidase activity"/>
    <property type="evidence" value="ECO:0007669"/>
    <property type="project" value="InterPro"/>
</dbReference>
<feature type="binding site" evidence="1">
    <location>
        <position position="116"/>
    </location>
    <ligand>
        <name>Zn(2+)</name>
        <dbReference type="ChEBI" id="CHEBI:29105"/>
        <note>catalytic</note>
    </ligand>
</feature>
<keyword evidence="1" id="KW-0862">Zinc</keyword>
<dbReference type="Gene3D" id="3.40.390.10">
    <property type="entry name" value="Collagenase (Catalytic Domain)"/>
    <property type="match status" value="1"/>
</dbReference>
<dbReference type="InterPro" id="IPR024079">
    <property type="entry name" value="MetalloPept_cat_dom_sf"/>
</dbReference>
<feature type="domain" description="Peptidase M12B" evidence="3">
    <location>
        <begin position="1"/>
        <end position="183"/>
    </location>
</feature>
<evidence type="ECO:0000256" key="2">
    <source>
        <dbReference type="SAM" id="SignalP"/>
    </source>
</evidence>
<feature type="signal peptide" evidence="2">
    <location>
        <begin position="1"/>
        <end position="28"/>
    </location>
</feature>
<dbReference type="GO" id="GO:0046872">
    <property type="term" value="F:metal ion binding"/>
    <property type="evidence" value="ECO:0007669"/>
    <property type="project" value="UniProtKB-KW"/>
</dbReference>
<dbReference type="PANTHER" id="PTHR11905">
    <property type="entry name" value="ADAM A DISINTEGRIN AND METALLOPROTEASE DOMAIN"/>
    <property type="match status" value="1"/>
</dbReference>
<dbReference type="EMBL" id="JAEAOA010001231">
    <property type="protein sequence ID" value="KAK3593454.1"/>
    <property type="molecule type" value="Genomic_DNA"/>
</dbReference>
<evidence type="ECO:0000256" key="1">
    <source>
        <dbReference type="PROSITE-ProRule" id="PRU00276"/>
    </source>
</evidence>
<evidence type="ECO:0000259" key="3">
    <source>
        <dbReference type="PROSITE" id="PS50215"/>
    </source>
</evidence>
<dbReference type="PROSITE" id="PS50215">
    <property type="entry name" value="ADAM_MEPRO"/>
    <property type="match status" value="1"/>
</dbReference>
<gene>
    <name evidence="4" type="ORF">CHS0354_020219</name>
</gene>
<dbReference type="InterPro" id="IPR001590">
    <property type="entry name" value="Peptidase_M12B"/>
</dbReference>
<comment type="caution">
    <text evidence="1">Lacks conserved residue(s) required for the propagation of feature annotation.</text>
</comment>
<keyword evidence="2" id="KW-0732">Signal</keyword>
<name>A0AAE0SK89_9BIVA</name>
<proteinExistence type="predicted"/>
<dbReference type="Pfam" id="PF01421">
    <property type="entry name" value="Reprolysin"/>
    <property type="match status" value="1"/>
</dbReference>
<keyword evidence="5" id="KW-1185">Reference proteome</keyword>
<reference evidence="4" key="3">
    <citation type="submission" date="2023-05" db="EMBL/GenBank/DDBJ databases">
        <authorList>
            <person name="Smith C.H."/>
        </authorList>
    </citation>
    <scope>NUCLEOTIDE SEQUENCE</scope>
    <source>
        <strain evidence="4">CHS0354</strain>
        <tissue evidence="4">Mantle</tissue>
    </source>
</reference>
<organism evidence="4 5">
    <name type="scientific">Potamilus streckersoni</name>
    <dbReference type="NCBI Taxonomy" id="2493646"/>
    <lineage>
        <taxon>Eukaryota</taxon>
        <taxon>Metazoa</taxon>
        <taxon>Spiralia</taxon>
        <taxon>Lophotrochozoa</taxon>
        <taxon>Mollusca</taxon>
        <taxon>Bivalvia</taxon>
        <taxon>Autobranchia</taxon>
        <taxon>Heteroconchia</taxon>
        <taxon>Palaeoheterodonta</taxon>
        <taxon>Unionida</taxon>
        <taxon>Unionoidea</taxon>
        <taxon>Unionidae</taxon>
        <taxon>Ambleminae</taxon>
        <taxon>Lampsilini</taxon>
        <taxon>Potamilus</taxon>
    </lineage>
</organism>
<accession>A0AAE0SK89</accession>
<keyword evidence="1" id="KW-0479">Metal-binding</keyword>
<dbReference type="Proteomes" id="UP001195483">
    <property type="component" value="Unassembled WGS sequence"/>
</dbReference>
<protein>
    <recommendedName>
        <fullName evidence="3">Peptidase M12B domain-containing protein</fullName>
    </recommendedName>
</protein>
<reference evidence="4" key="2">
    <citation type="journal article" date="2021" name="Genome Biol. Evol.">
        <title>Developing a high-quality reference genome for a parasitic bivalve with doubly uniparental inheritance (Bivalvia: Unionida).</title>
        <authorList>
            <person name="Smith C.H."/>
        </authorList>
    </citation>
    <scope>NUCLEOTIDE SEQUENCE</scope>
    <source>
        <strain evidence="4">CHS0354</strain>
        <tissue evidence="4">Mantle</tissue>
    </source>
</reference>
<feature type="active site" evidence="1">
    <location>
        <position position="113"/>
    </location>
</feature>
<evidence type="ECO:0000313" key="4">
    <source>
        <dbReference type="EMBL" id="KAK3593454.1"/>
    </source>
</evidence>
<feature type="binding site" evidence="1">
    <location>
        <position position="122"/>
    </location>
    <ligand>
        <name>Zn(2+)</name>
        <dbReference type="ChEBI" id="CHEBI:29105"/>
        <note>catalytic</note>
    </ligand>
</feature>
<dbReference type="GO" id="GO:0006509">
    <property type="term" value="P:membrane protein ectodomain proteolysis"/>
    <property type="evidence" value="ECO:0007669"/>
    <property type="project" value="TreeGrafter"/>
</dbReference>
<dbReference type="SUPFAM" id="SSF55486">
    <property type="entry name" value="Metalloproteases ('zincins'), catalytic domain"/>
    <property type="match status" value="1"/>
</dbReference>